<reference evidence="1" key="1">
    <citation type="submission" date="2022-01" db="EMBL/GenBank/DDBJ databases">
        <authorList>
            <person name="King R."/>
        </authorList>
    </citation>
    <scope>NUCLEOTIDE SEQUENCE</scope>
</reference>
<evidence type="ECO:0000313" key="1">
    <source>
        <dbReference type="EMBL" id="CAH1392005.1"/>
    </source>
</evidence>
<evidence type="ECO:0000313" key="2">
    <source>
        <dbReference type="Proteomes" id="UP001152798"/>
    </source>
</evidence>
<organism evidence="1 2">
    <name type="scientific">Nezara viridula</name>
    <name type="common">Southern green stink bug</name>
    <name type="synonym">Cimex viridulus</name>
    <dbReference type="NCBI Taxonomy" id="85310"/>
    <lineage>
        <taxon>Eukaryota</taxon>
        <taxon>Metazoa</taxon>
        <taxon>Ecdysozoa</taxon>
        <taxon>Arthropoda</taxon>
        <taxon>Hexapoda</taxon>
        <taxon>Insecta</taxon>
        <taxon>Pterygota</taxon>
        <taxon>Neoptera</taxon>
        <taxon>Paraneoptera</taxon>
        <taxon>Hemiptera</taxon>
        <taxon>Heteroptera</taxon>
        <taxon>Panheteroptera</taxon>
        <taxon>Pentatomomorpha</taxon>
        <taxon>Pentatomoidea</taxon>
        <taxon>Pentatomidae</taxon>
        <taxon>Pentatominae</taxon>
        <taxon>Nezara</taxon>
    </lineage>
</organism>
<keyword evidence="2" id="KW-1185">Reference proteome</keyword>
<name>A0A9P0E8N7_NEZVI</name>
<gene>
    <name evidence="1" type="ORF">NEZAVI_LOCUS2913</name>
</gene>
<accession>A0A9P0E8N7</accession>
<dbReference type="Proteomes" id="UP001152798">
    <property type="component" value="Chromosome 1"/>
</dbReference>
<protein>
    <submittedName>
        <fullName evidence="1">Uncharacterized protein</fullName>
    </submittedName>
</protein>
<dbReference type="EMBL" id="OV725077">
    <property type="protein sequence ID" value="CAH1392005.1"/>
    <property type="molecule type" value="Genomic_DNA"/>
</dbReference>
<dbReference type="AlphaFoldDB" id="A0A9P0E8N7"/>
<sequence>MKVTMTSNKNWFSLINPHILSHITRTSSKNKLKENNVFTDVCTYLAWTCSFHTVPH</sequence>
<proteinExistence type="predicted"/>